<evidence type="ECO:0000313" key="3">
    <source>
        <dbReference type="Proteomes" id="UP000887566"/>
    </source>
</evidence>
<dbReference type="Gene3D" id="2.60.120.200">
    <property type="match status" value="1"/>
</dbReference>
<dbReference type="InterPro" id="IPR013320">
    <property type="entry name" value="ConA-like_dom_sf"/>
</dbReference>
<dbReference type="AlphaFoldDB" id="A0A914WX03"/>
<dbReference type="GO" id="GO:0016020">
    <property type="term" value="C:membrane"/>
    <property type="evidence" value="ECO:0007669"/>
    <property type="project" value="InterPro"/>
</dbReference>
<evidence type="ECO:0000313" key="4">
    <source>
        <dbReference type="WBParaSite" id="PSAMB.scaffold515size48503.g6735.t1"/>
    </source>
</evidence>
<dbReference type="SMART" id="SM00137">
    <property type="entry name" value="MAM"/>
    <property type="match status" value="1"/>
</dbReference>
<keyword evidence="1" id="KW-0732">Signal</keyword>
<dbReference type="PROSITE" id="PS50060">
    <property type="entry name" value="MAM_2"/>
    <property type="match status" value="1"/>
</dbReference>
<reference evidence="4" key="1">
    <citation type="submission" date="2022-11" db="UniProtKB">
        <authorList>
            <consortium name="WormBaseParasite"/>
        </authorList>
    </citation>
    <scope>IDENTIFICATION</scope>
</reference>
<proteinExistence type="predicted"/>
<organism evidence="3 4">
    <name type="scientific">Plectus sambesii</name>
    <dbReference type="NCBI Taxonomy" id="2011161"/>
    <lineage>
        <taxon>Eukaryota</taxon>
        <taxon>Metazoa</taxon>
        <taxon>Ecdysozoa</taxon>
        <taxon>Nematoda</taxon>
        <taxon>Chromadorea</taxon>
        <taxon>Plectida</taxon>
        <taxon>Plectina</taxon>
        <taxon>Plectoidea</taxon>
        <taxon>Plectidae</taxon>
        <taxon>Plectus</taxon>
    </lineage>
</organism>
<keyword evidence="3" id="KW-1185">Reference proteome</keyword>
<accession>A0A914WX03</accession>
<dbReference type="Pfam" id="PF00629">
    <property type="entry name" value="MAM"/>
    <property type="match status" value="1"/>
</dbReference>
<evidence type="ECO:0000256" key="1">
    <source>
        <dbReference type="SAM" id="SignalP"/>
    </source>
</evidence>
<feature type="signal peptide" evidence="1">
    <location>
        <begin position="1"/>
        <end position="19"/>
    </location>
</feature>
<feature type="domain" description="MAM" evidence="2">
    <location>
        <begin position="27"/>
        <end position="187"/>
    </location>
</feature>
<sequence>MANFGKVVVFVVLLSNAVAEISRPSQLSCDFSDDFCDWRNVVAIDQQDWFREERVASDPFNSIPRGVNGLGDVFAYVRGGQGLQEAWLASDAIPCQRSQGMVAFALWKSSISPSLEVCIRQPPNAAGTLSCIARFDGHVATEWVARFVITPPNPKPFQIVFRATFFNPFDIIAIDKVVYEAAQLCSS</sequence>
<name>A0A914WX03_9BILA</name>
<evidence type="ECO:0000259" key="2">
    <source>
        <dbReference type="PROSITE" id="PS50060"/>
    </source>
</evidence>
<dbReference type="InterPro" id="IPR000998">
    <property type="entry name" value="MAM_dom"/>
</dbReference>
<feature type="chain" id="PRO_5036812243" evidence="1">
    <location>
        <begin position="20"/>
        <end position="187"/>
    </location>
</feature>
<dbReference type="Proteomes" id="UP000887566">
    <property type="component" value="Unplaced"/>
</dbReference>
<protein>
    <submittedName>
        <fullName evidence="4">MAM domain-containing protein</fullName>
    </submittedName>
</protein>
<dbReference type="WBParaSite" id="PSAMB.scaffold515size48503.g6735.t1">
    <property type="protein sequence ID" value="PSAMB.scaffold515size48503.g6735.t1"/>
    <property type="gene ID" value="PSAMB.scaffold515size48503.g6735"/>
</dbReference>
<dbReference type="SUPFAM" id="SSF49899">
    <property type="entry name" value="Concanavalin A-like lectins/glucanases"/>
    <property type="match status" value="1"/>
</dbReference>